<accession>A0A2A6E0E2</accession>
<dbReference type="AlphaFoldDB" id="A0A2A6E0E2"/>
<comment type="caution">
    <text evidence="3">The sequence shown here is derived from an EMBL/GenBank/DDBJ whole genome shotgun (WGS) entry which is preliminary data.</text>
</comment>
<organism evidence="3">
    <name type="scientific">Candidatus Reconcilbacillus cellulovorans</name>
    <dbReference type="NCBI Taxonomy" id="1906605"/>
    <lineage>
        <taxon>Bacteria</taxon>
        <taxon>Bacillati</taxon>
        <taxon>Bacillota</taxon>
        <taxon>Bacilli</taxon>
        <taxon>Bacillales</taxon>
        <taxon>Paenibacillaceae</taxon>
        <taxon>Candidatus Reconcilbacillus</taxon>
    </lineage>
</organism>
<protein>
    <recommendedName>
        <fullName evidence="2">VWFA domain-containing protein</fullName>
    </recommendedName>
</protein>
<dbReference type="PROSITE" id="PS50234">
    <property type="entry name" value="VWFA"/>
    <property type="match status" value="1"/>
</dbReference>
<dbReference type="EMBL" id="MOXJ01000012">
    <property type="protein sequence ID" value="PDO10600.1"/>
    <property type="molecule type" value="Genomic_DNA"/>
</dbReference>
<feature type="domain" description="VWFA" evidence="2">
    <location>
        <begin position="83"/>
        <end position="282"/>
    </location>
</feature>
<dbReference type="Pfam" id="PF00092">
    <property type="entry name" value="VWA"/>
    <property type="match status" value="1"/>
</dbReference>
<dbReference type="PANTHER" id="PTHR22588">
    <property type="entry name" value="VWFA DOMAIN-CONTAINING PROTEIN"/>
    <property type="match status" value="1"/>
</dbReference>
<reference evidence="3" key="1">
    <citation type="submission" date="2016-12" db="EMBL/GenBank/DDBJ databases">
        <title>Candidatus Reconcilibacillus cellulovorans genome.</title>
        <authorList>
            <person name="Kolinko S."/>
            <person name="Wu Y.-W."/>
            <person name="Tachea F."/>
            <person name="Denzel E."/>
            <person name="Hiras J."/>
            <person name="Baecker N."/>
            <person name="Chan L.J."/>
            <person name="Eichorst S.A."/>
            <person name="Frey D."/>
            <person name="Adams P.D."/>
            <person name="Pray T."/>
            <person name="Tanjore D."/>
            <person name="Petzold C.J."/>
            <person name="Gladden J.M."/>
            <person name="Simmons B.A."/>
            <person name="Singer S.W."/>
        </authorList>
    </citation>
    <scope>NUCLEOTIDE SEQUENCE [LARGE SCALE GENOMIC DNA]</scope>
    <source>
        <strain evidence="3">JTherm</strain>
    </source>
</reference>
<gene>
    <name evidence="3" type="ORF">BLM47_06370</name>
</gene>
<evidence type="ECO:0000256" key="1">
    <source>
        <dbReference type="SAM" id="SignalP"/>
    </source>
</evidence>
<evidence type="ECO:0000259" key="2">
    <source>
        <dbReference type="PROSITE" id="PS50234"/>
    </source>
</evidence>
<dbReference type="Proteomes" id="UP000243688">
    <property type="component" value="Unassembled WGS sequence"/>
</dbReference>
<dbReference type="SMART" id="SM00327">
    <property type="entry name" value="VWA"/>
    <property type="match status" value="1"/>
</dbReference>
<dbReference type="InterPro" id="IPR052229">
    <property type="entry name" value="Collagen-VI/PIF"/>
</dbReference>
<keyword evidence="1" id="KW-0732">Signal</keyword>
<evidence type="ECO:0000313" key="3">
    <source>
        <dbReference type="EMBL" id="PDO10600.1"/>
    </source>
</evidence>
<sequence length="792" mass="85432">MKAKRRYRAFPALFVLVLAMTLIGVVPSGAAAADPSCTPHFQLTGTAVVEKSSVASDETVRITYTLTPSGSPPPPRPSRQPADIALVLDVSGSMNYGVYNQRPQTGEDTRLLALKKASKRLLDKIQAANAGDRVGLIKFSTTASVESQLTTNYGDIRNKINNFYANGYTNIDHGLTLAEEMLRNSPQNRMRVAILLTDGYANYYTDNKDGKAKYDESKARQEALADADSMKNRNIVVYTIALAQPGSQDVDLNLLQQIAQKTGGKMYQAGDTSELESVFEAITEEIQSNGTITSTVVRQPLPNGFSLSGDNPSTVRLENGVVVIDVLGSFVYPFGPGSEKTVTVSLTPPPGSGNYTLTDAVVRYLDDCGQVREVNIKLGASVQVYVRAVDRYGNTYVGEADGTVTRYRAGDGAAQWRIPASGTGGVRDIWFEDADPGDGIADDTIVAVRYHNGDVKRWTLTPTAPSLQLTDGAGGQILSSGWHLGPGKVTAISGSAGRLPPETQYLNEDFRANYIAGYQYRINGGVWTNWMPGRPVALPDGSVTVEARAVTNAIAGFPIGGNAYRQTVLLDSTPPQVAFQFDIPKPADDGRITVVATEDSSPVTRIRVWLDDASSPSLVVDASGIQQNGNVYTASFRLSDVYPDASARWGWHRIRVEATSTGGSAQAGPGLFVVNPGPQGSLVALDPSSPGSPSDKPVLVEVRTSHPVTPRFNQPGFRVVEMYYAVSTQSDAARLQPGDWHKLNALKFRVTTAPGQTRGTYYVFLRLVDDDGVTITLPTPLRVDLDYNQKRY</sequence>
<dbReference type="SUPFAM" id="SSF53300">
    <property type="entry name" value="vWA-like"/>
    <property type="match status" value="1"/>
</dbReference>
<dbReference type="Gene3D" id="3.40.50.410">
    <property type="entry name" value="von Willebrand factor, type A domain"/>
    <property type="match status" value="1"/>
</dbReference>
<name>A0A2A6E0E2_9BACL</name>
<feature type="signal peptide" evidence="1">
    <location>
        <begin position="1"/>
        <end position="32"/>
    </location>
</feature>
<dbReference type="PANTHER" id="PTHR22588:SF3">
    <property type="entry name" value="VWFA DOMAIN-CONTAINING PROTEIN"/>
    <property type="match status" value="1"/>
</dbReference>
<dbReference type="InterPro" id="IPR036465">
    <property type="entry name" value="vWFA_dom_sf"/>
</dbReference>
<dbReference type="InterPro" id="IPR002035">
    <property type="entry name" value="VWF_A"/>
</dbReference>
<feature type="chain" id="PRO_5013015192" description="VWFA domain-containing protein" evidence="1">
    <location>
        <begin position="33"/>
        <end position="792"/>
    </location>
</feature>
<proteinExistence type="predicted"/>